<evidence type="ECO:0000313" key="1">
    <source>
        <dbReference type="EMBL" id="EEA20015.1"/>
    </source>
</evidence>
<dbReference type="Proteomes" id="UP000001294">
    <property type="component" value="Unassembled WGS sequence"/>
</dbReference>
<keyword evidence="2" id="KW-1185">Reference proteome</keyword>
<dbReference type="HOGENOM" id="CLU_1687252_0_0_1"/>
<dbReference type="PhylomeDB" id="B6QPM2"/>
<dbReference type="AlphaFoldDB" id="B6QPM2"/>
<dbReference type="STRING" id="441960.B6QPM2"/>
<dbReference type="VEuPathDB" id="FungiDB:PMAA_038840"/>
<proteinExistence type="predicted"/>
<reference evidence="2" key="1">
    <citation type="journal article" date="2015" name="Genome Announc.">
        <title>Genome sequence of the AIDS-associated pathogen Penicillium marneffei (ATCC18224) and its near taxonomic relative Talaromyces stipitatus (ATCC10500).</title>
        <authorList>
            <person name="Nierman W.C."/>
            <person name="Fedorova-Abrams N.D."/>
            <person name="Andrianopoulos A."/>
        </authorList>
    </citation>
    <scope>NUCLEOTIDE SEQUENCE [LARGE SCALE GENOMIC DNA]</scope>
    <source>
        <strain evidence="2">ATCC 18224 / CBS 334.59 / QM 7333</strain>
    </source>
</reference>
<protein>
    <submittedName>
        <fullName evidence="1">Uncharacterized protein</fullName>
    </submittedName>
</protein>
<dbReference type="EMBL" id="DS995904">
    <property type="protein sequence ID" value="EEA20015.1"/>
    <property type="molecule type" value="Genomic_DNA"/>
</dbReference>
<accession>B6QPM2</accession>
<evidence type="ECO:0000313" key="2">
    <source>
        <dbReference type="Proteomes" id="UP000001294"/>
    </source>
</evidence>
<gene>
    <name evidence="1" type="ORF">PMAA_038840</name>
</gene>
<sequence length="156" mass="17730">MGRRKILGTVTLQSGGSYTGWSASGVCSREVLQQKFDQALTETRATTLYAETTKCHIERMEKFWTEELPPLGSDNLYDQENKYSHNLLAATESAIYHLVAMPGLTPNSERDLCGRLTKEYGLDNTKSEKPLLEAEEFIKVIQYYWAANINVFPNER</sequence>
<organism evidence="1 2">
    <name type="scientific">Talaromyces marneffei (strain ATCC 18224 / CBS 334.59 / QM 7333)</name>
    <name type="common">Penicillium marneffei</name>
    <dbReference type="NCBI Taxonomy" id="441960"/>
    <lineage>
        <taxon>Eukaryota</taxon>
        <taxon>Fungi</taxon>
        <taxon>Dikarya</taxon>
        <taxon>Ascomycota</taxon>
        <taxon>Pezizomycotina</taxon>
        <taxon>Eurotiomycetes</taxon>
        <taxon>Eurotiomycetidae</taxon>
        <taxon>Eurotiales</taxon>
        <taxon>Trichocomaceae</taxon>
        <taxon>Talaromyces</taxon>
        <taxon>Talaromyces sect. Talaromyces</taxon>
    </lineage>
</organism>
<name>B6QPM2_TALMQ</name>